<name>A0ACD3AIE6_9AGAR</name>
<reference evidence="1 2" key="1">
    <citation type="journal article" date="2019" name="Nat. Ecol. Evol.">
        <title>Megaphylogeny resolves global patterns of mushroom evolution.</title>
        <authorList>
            <person name="Varga T."/>
            <person name="Krizsan K."/>
            <person name="Foldi C."/>
            <person name="Dima B."/>
            <person name="Sanchez-Garcia M."/>
            <person name="Sanchez-Ramirez S."/>
            <person name="Szollosi G.J."/>
            <person name="Szarkandi J.G."/>
            <person name="Papp V."/>
            <person name="Albert L."/>
            <person name="Andreopoulos W."/>
            <person name="Angelini C."/>
            <person name="Antonin V."/>
            <person name="Barry K.W."/>
            <person name="Bougher N.L."/>
            <person name="Buchanan P."/>
            <person name="Buyck B."/>
            <person name="Bense V."/>
            <person name="Catcheside P."/>
            <person name="Chovatia M."/>
            <person name="Cooper J."/>
            <person name="Damon W."/>
            <person name="Desjardin D."/>
            <person name="Finy P."/>
            <person name="Geml J."/>
            <person name="Haridas S."/>
            <person name="Hughes K."/>
            <person name="Justo A."/>
            <person name="Karasinski D."/>
            <person name="Kautmanova I."/>
            <person name="Kiss B."/>
            <person name="Kocsube S."/>
            <person name="Kotiranta H."/>
            <person name="LaButti K.M."/>
            <person name="Lechner B.E."/>
            <person name="Liimatainen K."/>
            <person name="Lipzen A."/>
            <person name="Lukacs Z."/>
            <person name="Mihaltcheva S."/>
            <person name="Morgado L.N."/>
            <person name="Niskanen T."/>
            <person name="Noordeloos M.E."/>
            <person name="Ohm R.A."/>
            <person name="Ortiz-Santana B."/>
            <person name="Ovrebo C."/>
            <person name="Racz N."/>
            <person name="Riley R."/>
            <person name="Savchenko A."/>
            <person name="Shiryaev A."/>
            <person name="Soop K."/>
            <person name="Spirin V."/>
            <person name="Szebenyi C."/>
            <person name="Tomsovsky M."/>
            <person name="Tulloss R.E."/>
            <person name="Uehling J."/>
            <person name="Grigoriev I.V."/>
            <person name="Vagvolgyi C."/>
            <person name="Papp T."/>
            <person name="Martin F.M."/>
            <person name="Miettinen O."/>
            <person name="Hibbett D.S."/>
            <person name="Nagy L.G."/>
        </authorList>
    </citation>
    <scope>NUCLEOTIDE SEQUENCE [LARGE SCALE GENOMIC DNA]</scope>
    <source>
        <strain evidence="1 2">NL-1719</strain>
    </source>
</reference>
<dbReference type="Proteomes" id="UP000308600">
    <property type="component" value="Unassembled WGS sequence"/>
</dbReference>
<evidence type="ECO:0000313" key="2">
    <source>
        <dbReference type="Proteomes" id="UP000308600"/>
    </source>
</evidence>
<evidence type="ECO:0000313" key="1">
    <source>
        <dbReference type="EMBL" id="TFK65210.1"/>
    </source>
</evidence>
<keyword evidence="2" id="KW-1185">Reference proteome</keyword>
<gene>
    <name evidence="1" type="ORF">BDN72DRAFT_860794</name>
</gene>
<protein>
    <submittedName>
        <fullName evidence="1">Uncharacterized protein</fullName>
    </submittedName>
</protein>
<accession>A0ACD3AIE6</accession>
<organism evidence="1 2">
    <name type="scientific">Pluteus cervinus</name>
    <dbReference type="NCBI Taxonomy" id="181527"/>
    <lineage>
        <taxon>Eukaryota</taxon>
        <taxon>Fungi</taxon>
        <taxon>Dikarya</taxon>
        <taxon>Basidiomycota</taxon>
        <taxon>Agaricomycotina</taxon>
        <taxon>Agaricomycetes</taxon>
        <taxon>Agaricomycetidae</taxon>
        <taxon>Agaricales</taxon>
        <taxon>Pluteineae</taxon>
        <taxon>Pluteaceae</taxon>
        <taxon>Pluteus</taxon>
    </lineage>
</organism>
<proteinExistence type="predicted"/>
<sequence>MPADRRRSNLNDLSDDAQMMWTNQNVDAMSVNNGIAFAPNVTPITFNDPPPLVDATPCESSLFPSVNECPAPRRSGHGKRKPENHIPRPPNAFILFRSSFIKSQHVSNKVETNHSTLSKIIGLTWQNLPLEERQIWHHKAKVALSEHKLKFPDYAFRPLHGKGKDKRKVREVGPKDLKRCEKIAELLVLGKKGEDLDVAIKEFDKHHAPEVVTRFEAPITAQTFEKVSSNERKDSLTKKTRGTSRKPSASSSEALSTPSSSPSPPPSLLYFSTPPPEQMRGLRSEPCFDMVSFGQYPCTPDMPTNHLDSPNYPFDRVDAQATLAYQQHYGPAPSAPTTAGEAYTISTDCHSPQLSIDTSLIPTDAWTRDSSPASTASSHTSYDTPSPNFYDPYIDTFSTQSQSHAPHYPLQEQSQVYAQGAHYSGCDAYVDTVHQPHAQSAVSEYFGASLETYVAEHEAKPLLASSTVGLDYQTYMGGVPQYSL</sequence>
<dbReference type="EMBL" id="ML208444">
    <property type="protein sequence ID" value="TFK65210.1"/>
    <property type="molecule type" value="Genomic_DNA"/>
</dbReference>